<feature type="compositionally biased region" description="Basic and acidic residues" evidence="1">
    <location>
        <begin position="10"/>
        <end position="21"/>
    </location>
</feature>
<feature type="compositionally biased region" description="Basic and acidic residues" evidence="1">
    <location>
        <begin position="147"/>
        <end position="170"/>
    </location>
</feature>
<dbReference type="OrthoDB" id="273273at2759"/>
<reference evidence="2 3" key="1">
    <citation type="submission" date="2017-03" db="EMBL/GenBank/DDBJ databases">
        <title>An alternative strategy for trypanosome survival in the mammalian bloodstream revealed through genome and transcriptome analysis of the ubiquitous bovine parasite Trypanosoma (Megatrypanum) theileri.</title>
        <authorList>
            <person name="Kelly S."/>
            <person name="Ivens A."/>
            <person name="Mott A."/>
            <person name="O'Neill E."/>
            <person name="Emms D."/>
            <person name="Macleod O."/>
            <person name="Voorheis P."/>
            <person name="Matthews J."/>
            <person name="Matthews K."/>
            <person name="Carrington M."/>
        </authorList>
    </citation>
    <scope>NUCLEOTIDE SEQUENCE [LARGE SCALE GENOMIC DNA]</scope>
    <source>
        <strain evidence="2">Edinburgh</strain>
    </source>
</reference>
<feature type="region of interest" description="Disordered" evidence="1">
    <location>
        <begin position="138"/>
        <end position="211"/>
    </location>
</feature>
<sequence length="352" mass="38544">MSSQRVKVGRANDEVEDPENRKSRVIRAIQESKSAKLTSINSLLQTVVQSARAVVKGTDSQRRFNAQFSEFCRAALVGIADLEDALCELEKDEGVANGEVKGIRVADFIRELSGFVASQTTALGAQYLEHVGMSAVTTTTRTQQKSAENKWGTKRERTDDGRQRTTDRRGTLPKRTGTSPPLDPVSELEGRTPQKTTRVKAGANNNHSSTKLTSIPALTTWLQPWTLLAPSAHGVALDRVTTERPKPQNAVEEPIKSPNNVSVFEICTAPTTTEVLRLWEARESALSSGMDRSTSTSLFSNGVTLPLSQKEVQPMFFPRGQFNTCASVSTQLLGDLVHYGISVLEVPFKDMV</sequence>
<protein>
    <submittedName>
        <fullName evidence="2">Uncharacterized protein</fullName>
    </submittedName>
</protein>
<evidence type="ECO:0000313" key="2">
    <source>
        <dbReference type="EMBL" id="ORC91801.1"/>
    </source>
</evidence>
<name>A0A1X0P4P2_9TRYP</name>
<dbReference type="Proteomes" id="UP000192257">
    <property type="component" value="Unassembled WGS sequence"/>
</dbReference>
<evidence type="ECO:0000313" key="3">
    <source>
        <dbReference type="Proteomes" id="UP000192257"/>
    </source>
</evidence>
<dbReference type="AlphaFoldDB" id="A0A1X0P4P2"/>
<feature type="region of interest" description="Disordered" evidence="1">
    <location>
        <begin position="1"/>
        <end position="21"/>
    </location>
</feature>
<comment type="caution">
    <text evidence="2">The sequence shown here is derived from an EMBL/GenBank/DDBJ whole genome shotgun (WGS) entry which is preliminary data.</text>
</comment>
<dbReference type="GeneID" id="39982832"/>
<keyword evidence="3" id="KW-1185">Reference proteome</keyword>
<dbReference type="RefSeq" id="XP_028885867.1">
    <property type="nucleotide sequence ID" value="XM_029023052.1"/>
</dbReference>
<dbReference type="VEuPathDB" id="TriTrypDB:TM35_000053970"/>
<organism evidence="2 3">
    <name type="scientific">Trypanosoma theileri</name>
    <dbReference type="NCBI Taxonomy" id="67003"/>
    <lineage>
        <taxon>Eukaryota</taxon>
        <taxon>Discoba</taxon>
        <taxon>Euglenozoa</taxon>
        <taxon>Kinetoplastea</taxon>
        <taxon>Metakinetoplastina</taxon>
        <taxon>Trypanosomatida</taxon>
        <taxon>Trypanosomatidae</taxon>
        <taxon>Trypanosoma</taxon>
    </lineage>
</organism>
<accession>A0A1X0P4P2</accession>
<proteinExistence type="predicted"/>
<gene>
    <name evidence="2" type="ORF">TM35_000053970</name>
</gene>
<dbReference type="EMBL" id="NBCO01000005">
    <property type="protein sequence ID" value="ORC91801.1"/>
    <property type="molecule type" value="Genomic_DNA"/>
</dbReference>
<evidence type="ECO:0000256" key="1">
    <source>
        <dbReference type="SAM" id="MobiDB-lite"/>
    </source>
</evidence>